<evidence type="ECO:0000313" key="1">
    <source>
        <dbReference type="EMBL" id="VTZ59211.1"/>
    </source>
</evidence>
<protein>
    <submittedName>
        <fullName evidence="1">Uncharacterized protein</fullName>
    </submittedName>
</protein>
<dbReference type="Proteomes" id="UP000507954">
    <property type="component" value="Unassembled WGS sequence"/>
</dbReference>
<accession>A0A508WUA9</accession>
<dbReference type="EMBL" id="CABFNB010000004">
    <property type="protein sequence ID" value="VTZ59211.1"/>
    <property type="molecule type" value="Genomic_DNA"/>
</dbReference>
<proteinExistence type="predicted"/>
<reference evidence="1" key="1">
    <citation type="submission" date="2019-06" db="EMBL/GenBank/DDBJ databases">
        <authorList>
            <person name="Le Quere A."/>
            <person name="Colella S."/>
        </authorList>
    </citation>
    <scope>NUCLEOTIDE SEQUENCE</scope>
    <source>
        <strain evidence="1">EmedicaeMD41</strain>
    </source>
</reference>
<organism evidence="1">
    <name type="scientific">Sinorhizobium medicae</name>
    <dbReference type="NCBI Taxonomy" id="110321"/>
    <lineage>
        <taxon>Bacteria</taxon>
        <taxon>Pseudomonadati</taxon>
        <taxon>Pseudomonadota</taxon>
        <taxon>Alphaproteobacteria</taxon>
        <taxon>Hyphomicrobiales</taxon>
        <taxon>Rhizobiaceae</taxon>
        <taxon>Sinorhizobium/Ensifer group</taxon>
        <taxon>Sinorhizobium</taxon>
    </lineage>
</organism>
<sequence>MRDHRYMRAALHNDGDFRLRAFCHPFQRLGRNIFVRRRTQTTTDRFPGRLPGRFLRGSLRDWPLTCGHSLGFLKGQVARELFAELRLLDIEIMTAVRQGYWVGGRGTGGASGKFLAEVNGTFASFRSKSRHVYQGFHVVMSNCRARNNVAAI</sequence>
<gene>
    <name evidence="1" type="ORF">EMEDMD4_1010020</name>
</gene>
<name>A0A508WUA9_9HYPH</name>
<dbReference type="AlphaFoldDB" id="A0A508WUA9"/>